<evidence type="ECO:0000313" key="2">
    <source>
        <dbReference type="Proteomes" id="UP000712673"/>
    </source>
</evidence>
<accession>A0A937W3B5</accession>
<dbReference type="EMBL" id="VGLS01000716">
    <property type="protein sequence ID" value="MBM3225887.1"/>
    <property type="molecule type" value="Genomic_DNA"/>
</dbReference>
<proteinExistence type="predicted"/>
<name>A0A937W3B5_UNCTE</name>
<protein>
    <recommendedName>
        <fullName evidence="3">Transcriptional regulator</fullName>
    </recommendedName>
</protein>
<evidence type="ECO:0008006" key="3">
    <source>
        <dbReference type="Google" id="ProtNLM"/>
    </source>
</evidence>
<dbReference type="Proteomes" id="UP000712673">
    <property type="component" value="Unassembled WGS sequence"/>
</dbReference>
<gene>
    <name evidence="1" type="ORF">FJZ47_19115</name>
</gene>
<organism evidence="1 2">
    <name type="scientific">Tectimicrobiota bacterium</name>
    <dbReference type="NCBI Taxonomy" id="2528274"/>
    <lineage>
        <taxon>Bacteria</taxon>
        <taxon>Pseudomonadati</taxon>
        <taxon>Nitrospinota/Tectimicrobiota group</taxon>
        <taxon>Candidatus Tectimicrobiota</taxon>
    </lineage>
</organism>
<reference evidence="1" key="1">
    <citation type="submission" date="2019-03" db="EMBL/GenBank/DDBJ databases">
        <title>Lake Tanganyika Metagenome-Assembled Genomes (MAGs).</title>
        <authorList>
            <person name="Tran P."/>
        </authorList>
    </citation>
    <scope>NUCLEOTIDE SEQUENCE</scope>
    <source>
        <strain evidence="1">K_DeepCast_65m_m2_066</strain>
    </source>
</reference>
<comment type="caution">
    <text evidence="1">The sequence shown here is derived from an EMBL/GenBank/DDBJ whole genome shotgun (WGS) entry which is preliminary data.</text>
</comment>
<evidence type="ECO:0000313" key="1">
    <source>
        <dbReference type="EMBL" id="MBM3225887.1"/>
    </source>
</evidence>
<sequence>MSLAALYGEMQDTYLALIHAFPLRPLRSEGELDEAMDVLDTLVGKETLTTAEADYLAVLSDLVEQYEADFHPVPAASDAELLQHMLEA</sequence>
<dbReference type="AlphaFoldDB" id="A0A937W3B5"/>